<gene>
    <name evidence="2" type="ORF">EV356DRAFT_506793</name>
</gene>
<dbReference type="Proteomes" id="UP000800092">
    <property type="component" value="Unassembled WGS sequence"/>
</dbReference>
<dbReference type="EMBL" id="ML991825">
    <property type="protein sequence ID" value="KAF2231577.1"/>
    <property type="molecule type" value="Genomic_DNA"/>
</dbReference>
<dbReference type="InterPro" id="IPR056632">
    <property type="entry name" value="DUF7730"/>
</dbReference>
<keyword evidence="3" id="KW-1185">Reference proteome</keyword>
<protein>
    <recommendedName>
        <fullName evidence="1">DUF7730 domain-containing protein</fullName>
    </recommendedName>
</protein>
<organism evidence="2 3">
    <name type="scientific">Viridothelium virens</name>
    <name type="common">Speckled blister lichen</name>
    <name type="synonym">Trypethelium virens</name>
    <dbReference type="NCBI Taxonomy" id="1048519"/>
    <lineage>
        <taxon>Eukaryota</taxon>
        <taxon>Fungi</taxon>
        <taxon>Dikarya</taxon>
        <taxon>Ascomycota</taxon>
        <taxon>Pezizomycotina</taxon>
        <taxon>Dothideomycetes</taxon>
        <taxon>Dothideomycetes incertae sedis</taxon>
        <taxon>Trypetheliales</taxon>
        <taxon>Trypetheliaceae</taxon>
        <taxon>Viridothelium</taxon>
    </lineage>
</organism>
<feature type="domain" description="DUF7730" evidence="1">
    <location>
        <begin position="75"/>
        <end position="296"/>
    </location>
</feature>
<evidence type="ECO:0000259" key="1">
    <source>
        <dbReference type="Pfam" id="PF24864"/>
    </source>
</evidence>
<dbReference type="Pfam" id="PF24864">
    <property type="entry name" value="DUF7730"/>
    <property type="match status" value="1"/>
</dbReference>
<name>A0A6A6H112_VIRVR</name>
<proteinExistence type="predicted"/>
<dbReference type="PANTHER" id="PTHR38790">
    <property type="entry name" value="2EXR DOMAIN-CONTAINING PROTEIN-RELATED"/>
    <property type="match status" value="1"/>
</dbReference>
<reference evidence="2" key="1">
    <citation type="journal article" date="2020" name="Stud. Mycol.">
        <title>101 Dothideomycetes genomes: a test case for predicting lifestyles and emergence of pathogens.</title>
        <authorList>
            <person name="Haridas S."/>
            <person name="Albert R."/>
            <person name="Binder M."/>
            <person name="Bloem J."/>
            <person name="Labutti K."/>
            <person name="Salamov A."/>
            <person name="Andreopoulos B."/>
            <person name="Baker S."/>
            <person name="Barry K."/>
            <person name="Bills G."/>
            <person name="Bluhm B."/>
            <person name="Cannon C."/>
            <person name="Castanera R."/>
            <person name="Culley D."/>
            <person name="Daum C."/>
            <person name="Ezra D."/>
            <person name="Gonzalez J."/>
            <person name="Henrissat B."/>
            <person name="Kuo A."/>
            <person name="Liang C."/>
            <person name="Lipzen A."/>
            <person name="Lutzoni F."/>
            <person name="Magnuson J."/>
            <person name="Mondo S."/>
            <person name="Nolan M."/>
            <person name="Ohm R."/>
            <person name="Pangilinan J."/>
            <person name="Park H.-J."/>
            <person name="Ramirez L."/>
            <person name="Alfaro M."/>
            <person name="Sun H."/>
            <person name="Tritt A."/>
            <person name="Yoshinaga Y."/>
            <person name="Zwiers L.-H."/>
            <person name="Turgeon B."/>
            <person name="Goodwin S."/>
            <person name="Spatafora J."/>
            <person name="Crous P."/>
            <person name="Grigoriev I."/>
        </authorList>
    </citation>
    <scope>NUCLEOTIDE SEQUENCE</scope>
    <source>
        <strain evidence="2">Tuck. ex Michener</strain>
    </source>
</reference>
<evidence type="ECO:0000313" key="2">
    <source>
        <dbReference type="EMBL" id="KAF2231577.1"/>
    </source>
</evidence>
<sequence length="322" mass="37911">MEWNSFGHGLLKYPLIALIECFCCLFPEAERQRRRRNEANSQYRYWAPPPIRSPHMRGIALTTPLHASSNLVYFEQEESLLFTRLPAELRREIFCQALGGLYISLKMTRGDSAHFNYSIWPAEDRLKQWDHPLFQNKMGYDAFTCRKQFLSLLLTCRQIYSEAIDVLYSQNVFDMPWATVLVHFPQILPTPRLNAIRHLYVDCHLPSVPGRGQTDKSWKEIWCSLAAMHGLQELYFRIMLDWVYKQDWLELEPKVLEPVKTVRDPREFEVLLPFAEAAQRMDEADLSEYSCRFRRPNEGLCPPPNFDRSWVGILFSPSPRPY</sequence>
<accession>A0A6A6H112</accession>
<dbReference type="OrthoDB" id="4757095at2759"/>
<dbReference type="AlphaFoldDB" id="A0A6A6H112"/>
<evidence type="ECO:0000313" key="3">
    <source>
        <dbReference type="Proteomes" id="UP000800092"/>
    </source>
</evidence>